<proteinExistence type="predicted"/>
<comment type="caution">
    <text evidence="1">The sequence shown here is derived from an EMBL/GenBank/DDBJ whole genome shotgun (WGS) entry which is preliminary data.</text>
</comment>
<evidence type="ECO:0000313" key="2">
    <source>
        <dbReference type="Proteomes" id="UP001162164"/>
    </source>
</evidence>
<dbReference type="Proteomes" id="UP001162164">
    <property type="component" value="Unassembled WGS sequence"/>
</dbReference>
<protein>
    <submittedName>
        <fullName evidence="1">Uncharacterized protein</fullName>
    </submittedName>
</protein>
<dbReference type="EMBL" id="JAPWTJ010000336">
    <property type="protein sequence ID" value="KAJ8979476.1"/>
    <property type="molecule type" value="Genomic_DNA"/>
</dbReference>
<reference evidence="1" key="1">
    <citation type="journal article" date="2023" name="Insect Mol. Biol.">
        <title>Genome sequencing provides insights into the evolution of gene families encoding plant cell wall-degrading enzymes in longhorned beetles.</title>
        <authorList>
            <person name="Shin N.R."/>
            <person name="Okamura Y."/>
            <person name="Kirsch R."/>
            <person name="Pauchet Y."/>
        </authorList>
    </citation>
    <scope>NUCLEOTIDE SEQUENCE</scope>
    <source>
        <strain evidence="1">MMC_N1</strain>
    </source>
</reference>
<name>A0ABQ9JML3_9CUCU</name>
<evidence type="ECO:0000313" key="1">
    <source>
        <dbReference type="EMBL" id="KAJ8979476.1"/>
    </source>
</evidence>
<organism evidence="1 2">
    <name type="scientific">Molorchus minor</name>
    <dbReference type="NCBI Taxonomy" id="1323400"/>
    <lineage>
        <taxon>Eukaryota</taxon>
        <taxon>Metazoa</taxon>
        <taxon>Ecdysozoa</taxon>
        <taxon>Arthropoda</taxon>
        <taxon>Hexapoda</taxon>
        <taxon>Insecta</taxon>
        <taxon>Pterygota</taxon>
        <taxon>Neoptera</taxon>
        <taxon>Endopterygota</taxon>
        <taxon>Coleoptera</taxon>
        <taxon>Polyphaga</taxon>
        <taxon>Cucujiformia</taxon>
        <taxon>Chrysomeloidea</taxon>
        <taxon>Cerambycidae</taxon>
        <taxon>Lamiinae</taxon>
        <taxon>Monochamini</taxon>
        <taxon>Molorchus</taxon>
    </lineage>
</organism>
<keyword evidence="2" id="KW-1185">Reference proteome</keyword>
<gene>
    <name evidence="1" type="ORF">NQ317_009463</name>
</gene>
<accession>A0ABQ9JML3</accession>
<sequence length="356" mass="40940">MTKRIAGRSLLANNERCRDGLAIHLANFEAYRKLTKIHDDMSLNSTPPDIRQEANETYDTLLPSKSKSKYETCYKKFMDWTLVNGIKNISENVLIAYMKKLSCDIKPSTLWTTYSMLKTMINIKNNIDISIYPKLRSFLKLKSTGYKTKKSKILTPEQIKHFLLKAPNREYLFTKKSGNNLTLTLIEKRLGNKNFKVLVVKRVVEKIYCTTRADCPYRTQTIEHSAYGVVLNSRYQSLLFVHAFSGYNTSEFFGKGKMQTVKLLNSRRDLKMSSLRKTFRGKDDPGAIQSVPKSFNKLVIIIVSKLDNAAYAIKWCNAVKRFLSPSHYKEGKQHVCLDVTNDTVDSTILRTKINIQ</sequence>